<evidence type="ECO:0000259" key="7">
    <source>
        <dbReference type="Pfam" id="PF05140"/>
    </source>
</evidence>
<organism evidence="8 9">
    <name type="scientific">Blastococcus brunescens</name>
    <dbReference type="NCBI Taxonomy" id="1564165"/>
    <lineage>
        <taxon>Bacteria</taxon>
        <taxon>Bacillati</taxon>
        <taxon>Actinomycetota</taxon>
        <taxon>Actinomycetes</taxon>
        <taxon>Geodermatophilales</taxon>
        <taxon>Geodermatophilaceae</taxon>
        <taxon>Blastococcus</taxon>
    </lineage>
</organism>
<protein>
    <submittedName>
        <fullName evidence="8">Cytochrome c biogenesis protein ResB</fullName>
    </submittedName>
</protein>
<evidence type="ECO:0000256" key="6">
    <source>
        <dbReference type="SAM" id="Phobius"/>
    </source>
</evidence>
<evidence type="ECO:0000256" key="4">
    <source>
        <dbReference type="ARBA" id="ARBA00022989"/>
    </source>
</evidence>
<comment type="subcellular location">
    <subcellularLocation>
        <location evidence="1">Membrane</location>
        <topology evidence="1">Multi-pass membrane protein</topology>
    </subcellularLocation>
</comment>
<evidence type="ECO:0000313" key="8">
    <source>
        <dbReference type="EMBL" id="WRL63163.1"/>
    </source>
</evidence>
<keyword evidence="9" id="KW-1185">Reference proteome</keyword>
<keyword evidence="2 6" id="KW-0812">Transmembrane</keyword>
<dbReference type="PANTHER" id="PTHR31566">
    <property type="entry name" value="CYTOCHROME C BIOGENESIS PROTEIN CCS1, CHLOROPLASTIC"/>
    <property type="match status" value="1"/>
</dbReference>
<dbReference type="InterPro" id="IPR007816">
    <property type="entry name" value="ResB-like_domain"/>
</dbReference>
<keyword evidence="4 6" id="KW-1133">Transmembrane helix</keyword>
<dbReference type="PANTHER" id="PTHR31566:SF0">
    <property type="entry name" value="CYTOCHROME C BIOGENESIS PROTEIN CCS1, CHLOROPLASTIC"/>
    <property type="match status" value="1"/>
</dbReference>
<keyword evidence="5 6" id="KW-0472">Membrane</keyword>
<sequence length="175" mass="19409">MRTAIVLLFLLALAAVPGSLLPQRSLSQNAVNQYFVDHPTLAPVLDDLFLFDVFSSPWFAAVYLLLFVSLIGCVLPRGLEHYRAMRAAPPAAPRNLLRLPDAGELPTTLPTEQALDVVEEELRVRRFRVVRRQGSCRPRRGTSRRPATCCSTSRWWRCCSASPAASCGATRAASW</sequence>
<evidence type="ECO:0000256" key="1">
    <source>
        <dbReference type="ARBA" id="ARBA00004141"/>
    </source>
</evidence>
<evidence type="ECO:0000256" key="5">
    <source>
        <dbReference type="ARBA" id="ARBA00023136"/>
    </source>
</evidence>
<proteinExistence type="predicted"/>
<dbReference type="Proteomes" id="UP001324287">
    <property type="component" value="Chromosome"/>
</dbReference>
<feature type="domain" description="ResB-like" evidence="7">
    <location>
        <begin position="1"/>
        <end position="142"/>
    </location>
</feature>
<evidence type="ECO:0000256" key="2">
    <source>
        <dbReference type="ARBA" id="ARBA00022692"/>
    </source>
</evidence>
<dbReference type="InterPro" id="IPR023494">
    <property type="entry name" value="Cyt_c_bgen_Ccs1/CcsB/ResB"/>
</dbReference>
<keyword evidence="3" id="KW-0201">Cytochrome c-type biogenesis</keyword>
<reference evidence="8 9" key="1">
    <citation type="submission" date="2023-12" db="EMBL/GenBank/DDBJ databases">
        <title>Blastococcus brunescens sp. nov., an actonobacterium isolated from sandstone collected in sahara desert.</title>
        <authorList>
            <person name="Gtari M."/>
            <person name="Ghodhbane F."/>
        </authorList>
    </citation>
    <scope>NUCLEOTIDE SEQUENCE [LARGE SCALE GENOMIC DNA]</scope>
    <source>
        <strain evidence="8 9">BMG 8361</strain>
    </source>
</reference>
<name>A0ABZ1AX70_9ACTN</name>
<accession>A0ABZ1AX70</accession>
<dbReference type="EMBL" id="CP141261">
    <property type="protein sequence ID" value="WRL63163.1"/>
    <property type="molecule type" value="Genomic_DNA"/>
</dbReference>
<dbReference type="Pfam" id="PF05140">
    <property type="entry name" value="ResB"/>
    <property type="match status" value="1"/>
</dbReference>
<evidence type="ECO:0000313" key="9">
    <source>
        <dbReference type="Proteomes" id="UP001324287"/>
    </source>
</evidence>
<gene>
    <name evidence="8" type="ORF">U6N30_25720</name>
</gene>
<feature type="transmembrane region" description="Helical" evidence="6">
    <location>
        <begin position="58"/>
        <end position="76"/>
    </location>
</feature>
<evidence type="ECO:0000256" key="3">
    <source>
        <dbReference type="ARBA" id="ARBA00022748"/>
    </source>
</evidence>